<accession>A0ABQ4Y5R0</accession>
<reference evidence="2" key="2">
    <citation type="submission" date="2022-01" db="EMBL/GenBank/DDBJ databases">
        <authorList>
            <person name="Yamashiro T."/>
            <person name="Shiraishi A."/>
            <person name="Satake H."/>
            <person name="Nakayama K."/>
        </authorList>
    </citation>
    <scope>NUCLEOTIDE SEQUENCE</scope>
</reference>
<keyword evidence="3" id="KW-1185">Reference proteome</keyword>
<name>A0ABQ4Y5R0_9ASTR</name>
<proteinExistence type="predicted"/>
<feature type="compositionally biased region" description="Basic and acidic residues" evidence="1">
    <location>
        <begin position="212"/>
        <end position="221"/>
    </location>
</feature>
<comment type="caution">
    <text evidence="2">The sequence shown here is derived from an EMBL/GenBank/DDBJ whole genome shotgun (WGS) entry which is preliminary data.</text>
</comment>
<reference evidence="2" key="1">
    <citation type="journal article" date="2022" name="Int. J. Mol. Sci.">
        <title>Draft Genome of Tanacetum Coccineum: Genomic Comparison of Closely Related Tanacetum-Family Plants.</title>
        <authorList>
            <person name="Yamashiro T."/>
            <person name="Shiraishi A."/>
            <person name="Nakayama K."/>
            <person name="Satake H."/>
        </authorList>
    </citation>
    <scope>NUCLEOTIDE SEQUENCE</scope>
</reference>
<dbReference type="EMBL" id="BQNB010010068">
    <property type="protein sequence ID" value="GJS72288.1"/>
    <property type="molecule type" value="Genomic_DNA"/>
</dbReference>
<protein>
    <submittedName>
        <fullName evidence="2">Uncharacterized protein</fullName>
    </submittedName>
</protein>
<evidence type="ECO:0000313" key="2">
    <source>
        <dbReference type="EMBL" id="GJS72288.1"/>
    </source>
</evidence>
<organism evidence="2 3">
    <name type="scientific">Tanacetum coccineum</name>
    <dbReference type="NCBI Taxonomy" id="301880"/>
    <lineage>
        <taxon>Eukaryota</taxon>
        <taxon>Viridiplantae</taxon>
        <taxon>Streptophyta</taxon>
        <taxon>Embryophyta</taxon>
        <taxon>Tracheophyta</taxon>
        <taxon>Spermatophyta</taxon>
        <taxon>Magnoliopsida</taxon>
        <taxon>eudicotyledons</taxon>
        <taxon>Gunneridae</taxon>
        <taxon>Pentapetalae</taxon>
        <taxon>asterids</taxon>
        <taxon>campanulids</taxon>
        <taxon>Asterales</taxon>
        <taxon>Asteraceae</taxon>
        <taxon>Asteroideae</taxon>
        <taxon>Anthemideae</taxon>
        <taxon>Anthemidinae</taxon>
        <taxon>Tanacetum</taxon>
    </lineage>
</organism>
<dbReference type="Proteomes" id="UP001151760">
    <property type="component" value="Unassembled WGS sequence"/>
</dbReference>
<evidence type="ECO:0000313" key="3">
    <source>
        <dbReference type="Proteomes" id="UP001151760"/>
    </source>
</evidence>
<evidence type="ECO:0000256" key="1">
    <source>
        <dbReference type="SAM" id="MobiDB-lite"/>
    </source>
</evidence>
<gene>
    <name evidence="2" type="ORF">Tco_0705129</name>
</gene>
<feature type="region of interest" description="Disordered" evidence="1">
    <location>
        <begin position="190"/>
        <end position="221"/>
    </location>
</feature>
<sequence>MQHDTTVLKIEAATITQESNILILGKSMQELDPGEKPMDQDDDDYKQLNNCLDAKRLEELGADPWPVLPGNRSLRCTRVALSVAAGTKANTLKAFIKAMQILDVYTHFAYEEAAILAIPCYSSKNYVRKFIRALHPKWRAKVKAIEESKDLRSLSLDEPHWKLKSHEDVHQETEDSEIVKEKVERKSLALKAKKESSNEECSTSGSEDEEYAMGKRLQEVL</sequence>